<protein>
    <recommendedName>
        <fullName evidence="5">DUF1092 family protein</fullName>
    </recommendedName>
</protein>
<evidence type="ECO:0000313" key="4">
    <source>
        <dbReference type="Proteomes" id="UP001050975"/>
    </source>
</evidence>
<dbReference type="Pfam" id="PF06485">
    <property type="entry name" value="Tab2-like_N"/>
    <property type="match status" value="1"/>
</dbReference>
<feature type="domain" description="RNA-binding protein Tab2-like N-terminal" evidence="1">
    <location>
        <begin position="22"/>
        <end position="132"/>
    </location>
</feature>
<evidence type="ECO:0008006" key="5">
    <source>
        <dbReference type="Google" id="ProtNLM"/>
    </source>
</evidence>
<name>A0AAV3XE03_9CYAN</name>
<dbReference type="PANTHER" id="PTHR34556">
    <property type="match status" value="1"/>
</dbReference>
<dbReference type="Proteomes" id="UP001050975">
    <property type="component" value="Unassembled WGS sequence"/>
</dbReference>
<dbReference type="InterPro" id="IPR046761">
    <property type="entry name" value="Tab2-like_C"/>
</dbReference>
<gene>
    <name evidence="3" type="ORF">MiSe_23710</name>
</gene>
<reference evidence="3" key="1">
    <citation type="submission" date="2019-10" db="EMBL/GenBank/DDBJ databases">
        <title>Draft genome sequece of Microseira wollei NIES-4236.</title>
        <authorList>
            <person name="Yamaguchi H."/>
            <person name="Suzuki S."/>
            <person name="Kawachi M."/>
        </authorList>
    </citation>
    <scope>NUCLEOTIDE SEQUENCE</scope>
    <source>
        <strain evidence="3">NIES-4236</strain>
    </source>
</reference>
<dbReference type="AlphaFoldDB" id="A0AAV3XE03"/>
<feature type="domain" description="RNA-binding protein Tab2/Atab2 C-terminal" evidence="2">
    <location>
        <begin position="150"/>
        <end position="300"/>
    </location>
</feature>
<dbReference type="EMBL" id="BLAY01000031">
    <property type="protein sequence ID" value="GET37617.1"/>
    <property type="molecule type" value="Genomic_DNA"/>
</dbReference>
<organism evidence="3 4">
    <name type="scientific">Microseira wollei NIES-4236</name>
    <dbReference type="NCBI Taxonomy" id="2530354"/>
    <lineage>
        <taxon>Bacteria</taxon>
        <taxon>Bacillati</taxon>
        <taxon>Cyanobacteriota</taxon>
        <taxon>Cyanophyceae</taxon>
        <taxon>Oscillatoriophycideae</taxon>
        <taxon>Aerosakkonematales</taxon>
        <taxon>Aerosakkonemataceae</taxon>
        <taxon>Microseira</taxon>
    </lineage>
</organism>
<dbReference type="InterPro" id="IPR046760">
    <property type="entry name" value="Tab2-like_N"/>
</dbReference>
<dbReference type="PANTHER" id="PTHR34556:SF2">
    <property type="entry name" value="PROTEIN TAB2 HOMOLOG, CHLOROPLASTIC"/>
    <property type="match status" value="1"/>
</dbReference>
<evidence type="ECO:0000313" key="3">
    <source>
        <dbReference type="EMBL" id="GET37617.1"/>
    </source>
</evidence>
<accession>A0AAV3XE03</accession>
<dbReference type="Pfam" id="PF20429">
    <property type="entry name" value="Tab2-like_C"/>
    <property type="match status" value="1"/>
</dbReference>
<evidence type="ECO:0000259" key="1">
    <source>
        <dbReference type="Pfam" id="PF06485"/>
    </source>
</evidence>
<dbReference type="GO" id="GO:0003723">
    <property type="term" value="F:RNA binding"/>
    <property type="evidence" value="ECO:0007669"/>
    <property type="project" value="InterPro"/>
</dbReference>
<proteinExistence type="predicted"/>
<dbReference type="InterPro" id="IPR009472">
    <property type="entry name" value="Tab2-like"/>
</dbReference>
<comment type="caution">
    <text evidence="3">The sequence shown here is derived from an EMBL/GenBank/DDBJ whole genome shotgun (WGS) entry which is preliminary data.</text>
</comment>
<sequence length="305" mass="34643">MNPQGGKMKSEARLIQRGMGKIWELDFYSRPILDENKKKVWEVLICESPLEVRDEPESTFRYAQYCSNTQVNSVWLRQALEEAMAQSGQSPQKIRFFRTQMNNMITKACNDLGISVAPSRRTFTLNRWLDTRMREVYPNHPGFQANVPNPSVQMPTQAPESLPDALVGQQWAFVTLEASAFEEMHEWEIDFREAFPWKNLGITPDTKIPGLIIFSPRALPLAGWLSGLDLASIKIDSEKDRLLLETGVSDRWILANLKDRALLAEAKGFEQAKQKAQGVHFLAVQSDPQAESFAGFWLLQELGNG</sequence>
<keyword evidence="4" id="KW-1185">Reference proteome</keyword>
<evidence type="ECO:0000259" key="2">
    <source>
        <dbReference type="Pfam" id="PF20429"/>
    </source>
</evidence>